<accession>A0A0G4I585</accession>
<dbReference type="PhylomeDB" id="A0A0G4I585"/>
<gene>
    <name evidence="1" type="ORF">Cvel_36045</name>
</gene>
<protein>
    <submittedName>
        <fullName evidence="1">Uncharacterized protein</fullName>
    </submittedName>
</protein>
<organism evidence="1">
    <name type="scientific">Chromera velia CCMP2878</name>
    <dbReference type="NCBI Taxonomy" id="1169474"/>
    <lineage>
        <taxon>Eukaryota</taxon>
        <taxon>Sar</taxon>
        <taxon>Alveolata</taxon>
        <taxon>Colpodellida</taxon>
        <taxon>Chromeraceae</taxon>
        <taxon>Chromera</taxon>
    </lineage>
</organism>
<sequence>MLSNREKERKTHAAGRAQVREWWEKMDAFDLHCAHDLFLELPGEGEACPDCRCCGQSVRACNRRWAGMLKVETDAIKHYYGFKYEGMEVGFGCAMDLLLETSRAKHHTDLSILWANAVDIFALMKGPEVAKYVAMGGRVKPRQEMERRFPSVYLSIEEVIQLMTENRKCQDRLVSMRAPIYCLSYSWHSAEHPDPTGSTAKTVMKGLEEDLRVKNRVKEEFSCGKRGGGEFVLGGAGGQA</sequence>
<evidence type="ECO:0000313" key="1">
    <source>
        <dbReference type="EMBL" id="CEM52169.1"/>
    </source>
</evidence>
<dbReference type="VEuPathDB" id="CryptoDB:Cvel_36045"/>
<dbReference type="EMBL" id="CDMZ01005169">
    <property type="protein sequence ID" value="CEM52169.1"/>
    <property type="molecule type" value="Genomic_DNA"/>
</dbReference>
<dbReference type="AlphaFoldDB" id="A0A0G4I585"/>
<name>A0A0G4I585_9ALVE</name>
<proteinExistence type="predicted"/>
<reference evidence="1" key="1">
    <citation type="submission" date="2014-11" db="EMBL/GenBank/DDBJ databases">
        <authorList>
            <person name="Otto D Thomas"/>
            <person name="Naeem Raeece"/>
        </authorList>
    </citation>
    <scope>NUCLEOTIDE SEQUENCE</scope>
</reference>